<accession>A0ABQ9P1Z0</accession>
<sequence length="199" mass="22712">MTPQATIQRRKTVADSDSTAIAEVLNTVELLENILLHVNPERTVFVLQRVSAMWQNVITHSIKIKRMLFLVPVGDYATDFIGLARSEGDGFFPIPTRSRLQRYGIVLSNGVTFGDLFDRLEDLVHKMWTGSQGLSPLPRAENFLLPMTWCILEAKPEHEADTVLDRITEENSDTWTFDDKYGLEYMRWPANTDICPPRS</sequence>
<evidence type="ECO:0000313" key="1">
    <source>
        <dbReference type="EMBL" id="KAJ9668263.1"/>
    </source>
</evidence>
<reference evidence="1" key="1">
    <citation type="submission" date="2022-10" db="EMBL/GenBank/DDBJ databases">
        <title>Culturing micro-colonial fungi from biological soil crusts in the Mojave desert and describing Neophaeococcomyces mojavensis, and introducing the new genera and species Taxawa tesnikishii.</title>
        <authorList>
            <person name="Kurbessoian T."/>
            <person name="Stajich J.E."/>
        </authorList>
    </citation>
    <scope>NUCLEOTIDE SEQUENCE</scope>
    <source>
        <strain evidence="1">TK_1</strain>
    </source>
</reference>
<organism evidence="1 2">
    <name type="scientific">Coniosporium apollinis</name>
    <dbReference type="NCBI Taxonomy" id="61459"/>
    <lineage>
        <taxon>Eukaryota</taxon>
        <taxon>Fungi</taxon>
        <taxon>Dikarya</taxon>
        <taxon>Ascomycota</taxon>
        <taxon>Pezizomycotina</taxon>
        <taxon>Dothideomycetes</taxon>
        <taxon>Dothideomycetes incertae sedis</taxon>
        <taxon>Coniosporium</taxon>
    </lineage>
</organism>
<proteinExistence type="predicted"/>
<evidence type="ECO:0008006" key="3">
    <source>
        <dbReference type="Google" id="ProtNLM"/>
    </source>
</evidence>
<protein>
    <recommendedName>
        <fullName evidence="3">F-box domain-containing protein</fullName>
    </recommendedName>
</protein>
<gene>
    <name evidence="1" type="ORF">H2201_001693</name>
</gene>
<comment type="caution">
    <text evidence="1">The sequence shown here is derived from an EMBL/GenBank/DDBJ whole genome shotgun (WGS) entry which is preliminary data.</text>
</comment>
<dbReference type="Proteomes" id="UP001172684">
    <property type="component" value="Unassembled WGS sequence"/>
</dbReference>
<evidence type="ECO:0000313" key="2">
    <source>
        <dbReference type="Proteomes" id="UP001172684"/>
    </source>
</evidence>
<dbReference type="EMBL" id="JAPDRL010000008">
    <property type="protein sequence ID" value="KAJ9668263.1"/>
    <property type="molecule type" value="Genomic_DNA"/>
</dbReference>
<keyword evidence="2" id="KW-1185">Reference proteome</keyword>
<name>A0ABQ9P1Z0_9PEZI</name>